<organism evidence="2 3">
    <name type="scientific">Alkaliphilus hydrothermalis</name>
    <dbReference type="NCBI Taxonomy" id="1482730"/>
    <lineage>
        <taxon>Bacteria</taxon>
        <taxon>Bacillati</taxon>
        <taxon>Bacillota</taxon>
        <taxon>Clostridia</taxon>
        <taxon>Peptostreptococcales</taxon>
        <taxon>Natronincolaceae</taxon>
        <taxon>Alkaliphilus</taxon>
    </lineage>
</organism>
<keyword evidence="1" id="KW-1133">Transmembrane helix</keyword>
<evidence type="ECO:0008006" key="4">
    <source>
        <dbReference type="Google" id="ProtNLM"/>
    </source>
</evidence>
<feature type="transmembrane region" description="Helical" evidence="1">
    <location>
        <begin position="67"/>
        <end position="93"/>
    </location>
</feature>
<evidence type="ECO:0000313" key="3">
    <source>
        <dbReference type="Proteomes" id="UP001314796"/>
    </source>
</evidence>
<evidence type="ECO:0000256" key="1">
    <source>
        <dbReference type="SAM" id="Phobius"/>
    </source>
</evidence>
<sequence length="404" mass="43092">MKAMEIDVATEITSTTTSKTKSAVSKETFAFLFIVGGAFIYLGHTMGVGIMFNVIMNTAHDLLLNTVFFILSVAVLAGALAALLSEFGVVALINKIISPIIKPLYGLPGAASIGAITTYLSDNPAIISLAKDKGFIKYFKNYQVPALCNLGTAFGMGLILTTYMMSLGKEFIVPALIGNLGAIIGSIVSVRLMIRHTKKYYNIDQPQKSTIKTNAADEFFNTRDIRSGNTFERALDAILEGGKNGVEMGLAIIPGVLFICTIVMILTFGPAGVENGVAVYQGKAYEGVALLPRLGKYIFPVIKPLFGFENVEALAFPITSLGAVGAAMGLLRNFLDNNLVGPGDIAVFTAMGMCWSGYLSTHVGMMDALKVRQLANKAILSHTIGGAVAGIAANYLYMLYTLLF</sequence>
<feature type="transmembrane region" description="Helical" evidence="1">
    <location>
        <begin position="379"/>
        <end position="403"/>
    </location>
</feature>
<keyword evidence="3" id="KW-1185">Reference proteome</keyword>
<comment type="caution">
    <text evidence="2">The sequence shown here is derived from an EMBL/GenBank/DDBJ whole genome shotgun (WGS) entry which is preliminary data.</text>
</comment>
<name>A0ABS2NSJ1_9FIRM</name>
<feature type="transmembrane region" description="Helical" evidence="1">
    <location>
        <begin position="171"/>
        <end position="194"/>
    </location>
</feature>
<feature type="transmembrane region" description="Helical" evidence="1">
    <location>
        <begin position="248"/>
        <end position="268"/>
    </location>
</feature>
<accession>A0ABS2NSJ1</accession>
<keyword evidence="1" id="KW-0472">Membrane</keyword>
<dbReference type="Proteomes" id="UP001314796">
    <property type="component" value="Unassembled WGS sequence"/>
</dbReference>
<evidence type="ECO:0000313" key="2">
    <source>
        <dbReference type="EMBL" id="MBM7615913.1"/>
    </source>
</evidence>
<protein>
    <recommendedName>
        <fullName evidence="4">Transporter gate domain protein</fullName>
    </recommendedName>
</protein>
<gene>
    <name evidence="2" type="ORF">JOC73_002487</name>
</gene>
<keyword evidence="1" id="KW-0812">Transmembrane</keyword>
<feature type="transmembrane region" description="Helical" evidence="1">
    <location>
        <begin position="313"/>
        <end position="331"/>
    </location>
</feature>
<feature type="transmembrane region" description="Helical" evidence="1">
    <location>
        <begin position="29"/>
        <end position="55"/>
    </location>
</feature>
<dbReference type="EMBL" id="JAFBEE010000020">
    <property type="protein sequence ID" value="MBM7615913.1"/>
    <property type="molecule type" value="Genomic_DNA"/>
</dbReference>
<proteinExistence type="predicted"/>
<reference evidence="2 3" key="1">
    <citation type="submission" date="2021-01" db="EMBL/GenBank/DDBJ databases">
        <title>Genomic Encyclopedia of Type Strains, Phase IV (KMG-IV): sequencing the most valuable type-strain genomes for metagenomic binning, comparative biology and taxonomic classification.</title>
        <authorList>
            <person name="Goeker M."/>
        </authorList>
    </citation>
    <scope>NUCLEOTIDE SEQUENCE [LARGE SCALE GENOMIC DNA]</scope>
    <source>
        <strain evidence="2 3">DSM 25890</strain>
    </source>
</reference>
<feature type="transmembrane region" description="Helical" evidence="1">
    <location>
        <begin position="146"/>
        <end position="165"/>
    </location>
</feature>